<keyword evidence="1" id="KW-0479">Metal-binding</keyword>
<dbReference type="Gene3D" id="2.60.40.420">
    <property type="entry name" value="Cupredoxins - blue copper proteins"/>
    <property type="match status" value="1"/>
</dbReference>
<sequence>MRAELVLDRMPRFVGGAPAYAYTVNGAVFPHIEPIEVAEGDLARITVVNRGFDVHPMHVHGHHVLVLSRDGVPASGAPLWLDTVDVDPGEVWELALVADNPGIWMDHCHDLAHASAGMMMTLAYRGVTTPFDPTAHGNRPE</sequence>
<dbReference type="InterPro" id="IPR002355">
    <property type="entry name" value="Cu_oxidase_Cu_BS"/>
</dbReference>
<dbReference type="InterPro" id="IPR008972">
    <property type="entry name" value="Cupredoxin"/>
</dbReference>
<dbReference type="Pfam" id="PF07731">
    <property type="entry name" value="Cu-oxidase_2"/>
    <property type="match status" value="1"/>
</dbReference>
<evidence type="ECO:0000259" key="2">
    <source>
        <dbReference type="Pfam" id="PF07731"/>
    </source>
</evidence>
<protein>
    <recommendedName>
        <fullName evidence="2">Plastocyanin-like domain-containing protein</fullName>
    </recommendedName>
</protein>
<reference evidence="4" key="1">
    <citation type="journal article" date="2019" name="Int. J. Syst. Evol. Microbiol.">
        <title>The Global Catalogue of Microorganisms (GCM) 10K type strain sequencing project: providing services to taxonomists for standard genome sequencing and annotation.</title>
        <authorList>
            <consortium name="The Broad Institute Genomics Platform"/>
            <consortium name="The Broad Institute Genome Sequencing Center for Infectious Disease"/>
            <person name="Wu L."/>
            <person name="Ma J."/>
        </authorList>
    </citation>
    <scope>NUCLEOTIDE SEQUENCE [LARGE SCALE GENOMIC DNA]</scope>
    <source>
        <strain evidence="4">NBRC 109019</strain>
    </source>
</reference>
<dbReference type="PROSITE" id="PS00080">
    <property type="entry name" value="MULTICOPPER_OXIDASE2"/>
    <property type="match status" value="1"/>
</dbReference>
<organism evidence="3 4">
    <name type="scientific">Agromyces marinus</name>
    <dbReference type="NCBI Taxonomy" id="1389020"/>
    <lineage>
        <taxon>Bacteria</taxon>
        <taxon>Bacillati</taxon>
        <taxon>Actinomycetota</taxon>
        <taxon>Actinomycetes</taxon>
        <taxon>Micrococcales</taxon>
        <taxon>Microbacteriaceae</taxon>
        <taxon>Agromyces</taxon>
    </lineage>
</organism>
<dbReference type="EMBL" id="AP027734">
    <property type="protein sequence ID" value="BDZ55914.1"/>
    <property type="molecule type" value="Genomic_DNA"/>
</dbReference>
<dbReference type="InterPro" id="IPR011706">
    <property type="entry name" value="Cu-oxidase_C"/>
</dbReference>
<feature type="domain" description="Plastocyanin-like" evidence="2">
    <location>
        <begin position="19"/>
        <end position="124"/>
    </location>
</feature>
<evidence type="ECO:0000313" key="3">
    <source>
        <dbReference type="EMBL" id="BDZ55914.1"/>
    </source>
</evidence>
<proteinExistence type="predicted"/>
<accession>A0ABN6YG01</accession>
<dbReference type="SUPFAM" id="SSF49503">
    <property type="entry name" value="Cupredoxins"/>
    <property type="match status" value="1"/>
</dbReference>
<dbReference type="RefSeq" id="WP_286329143.1">
    <property type="nucleotide sequence ID" value="NZ_AP027734.1"/>
</dbReference>
<evidence type="ECO:0000256" key="1">
    <source>
        <dbReference type="ARBA" id="ARBA00022723"/>
    </source>
</evidence>
<dbReference type="CDD" id="cd04202">
    <property type="entry name" value="CuRO_D2_2dMcoN_like"/>
    <property type="match status" value="1"/>
</dbReference>
<gene>
    <name evidence="3" type="ORF">GCM10025870_29870</name>
</gene>
<name>A0ABN6YG01_9MICO</name>
<evidence type="ECO:0000313" key="4">
    <source>
        <dbReference type="Proteomes" id="UP001321477"/>
    </source>
</evidence>
<keyword evidence="4" id="KW-1185">Reference proteome</keyword>
<dbReference type="Proteomes" id="UP001321477">
    <property type="component" value="Chromosome"/>
</dbReference>